<dbReference type="Pfam" id="PF02311">
    <property type="entry name" value="AraC_binding"/>
    <property type="match status" value="1"/>
</dbReference>
<keyword evidence="6" id="KW-1185">Reference proteome</keyword>
<evidence type="ECO:0000256" key="2">
    <source>
        <dbReference type="ARBA" id="ARBA00023125"/>
    </source>
</evidence>
<dbReference type="Pfam" id="PF12833">
    <property type="entry name" value="HTH_18"/>
    <property type="match status" value="1"/>
</dbReference>
<dbReference type="Gene3D" id="1.10.10.60">
    <property type="entry name" value="Homeodomain-like"/>
    <property type="match status" value="2"/>
</dbReference>
<keyword evidence="3" id="KW-0804">Transcription</keyword>
<name>A0A3D9QUP7_9BACL</name>
<keyword evidence="2 5" id="KW-0238">DNA-binding</keyword>
<evidence type="ECO:0000313" key="5">
    <source>
        <dbReference type="EMBL" id="REE66384.1"/>
    </source>
</evidence>
<dbReference type="PANTHER" id="PTHR43280">
    <property type="entry name" value="ARAC-FAMILY TRANSCRIPTIONAL REGULATOR"/>
    <property type="match status" value="1"/>
</dbReference>
<dbReference type="InterPro" id="IPR014710">
    <property type="entry name" value="RmlC-like_jellyroll"/>
</dbReference>
<keyword evidence="1" id="KW-0805">Transcription regulation</keyword>
<dbReference type="OrthoDB" id="2602478at2"/>
<dbReference type="InterPro" id="IPR018060">
    <property type="entry name" value="HTH_AraC"/>
</dbReference>
<organism evidence="5 6">
    <name type="scientific">Paenibacillus taihuensis</name>
    <dbReference type="NCBI Taxonomy" id="1156355"/>
    <lineage>
        <taxon>Bacteria</taxon>
        <taxon>Bacillati</taxon>
        <taxon>Bacillota</taxon>
        <taxon>Bacilli</taxon>
        <taxon>Bacillales</taxon>
        <taxon>Paenibacillaceae</taxon>
        <taxon>Paenibacillus</taxon>
    </lineage>
</organism>
<dbReference type="Proteomes" id="UP000256304">
    <property type="component" value="Unassembled WGS sequence"/>
</dbReference>
<dbReference type="EMBL" id="QTTN01000051">
    <property type="protein sequence ID" value="REE66384.1"/>
    <property type="molecule type" value="Genomic_DNA"/>
</dbReference>
<dbReference type="Gene3D" id="2.60.120.10">
    <property type="entry name" value="Jelly Rolls"/>
    <property type="match status" value="1"/>
</dbReference>
<dbReference type="InterPro" id="IPR009057">
    <property type="entry name" value="Homeodomain-like_sf"/>
</dbReference>
<dbReference type="GO" id="GO:0043565">
    <property type="term" value="F:sequence-specific DNA binding"/>
    <property type="evidence" value="ECO:0007669"/>
    <property type="project" value="InterPro"/>
</dbReference>
<dbReference type="SUPFAM" id="SSF46689">
    <property type="entry name" value="Homeodomain-like"/>
    <property type="match status" value="1"/>
</dbReference>
<dbReference type="SMART" id="SM00342">
    <property type="entry name" value="HTH_ARAC"/>
    <property type="match status" value="1"/>
</dbReference>
<dbReference type="PANTHER" id="PTHR43280:SF2">
    <property type="entry name" value="HTH-TYPE TRANSCRIPTIONAL REGULATOR EXSA"/>
    <property type="match status" value="1"/>
</dbReference>
<dbReference type="RefSeq" id="WP_116192260.1">
    <property type="nucleotide sequence ID" value="NZ_QTTN01000051.1"/>
</dbReference>
<dbReference type="PROSITE" id="PS01124">
    <property type="entry name" value="HTH_ARAC_FAMILY_2"/>
    <property type="match status" value="1"/>
</dbReference>
<accession>A0A3D9QUP7</accession>
<gene>
    <name evidence="5" type="ORF">A8990_1516</name>
</gene>
<dbReference type="AlphaFoldDB" id="A0A3D9QUP7"/>
<evidence type="ECO:0000259" key="4">
    <source>
        <dbReference type="PROSITE" id="PS01124"/>
    </source>
</evidence>
<evidence type="ECO:0000256" key="3">
    <source>
        <dbReference type="ARBA" id="ARBA00023163"/>
    </source>
</evidence>
<reference evidence="5 6" key="1">
    <citation type="submission" date="2018-08" db="EMBL/GenBank/DDBJ databases">
        <title>Genomic Encyclopedia of Type Strains, Phase III (KMG-III): the genomes of soil and plant-associated and newly described type strains.</title>
        <authorList>
            <person name="Whitman W."/>
        </authorList>
    </citation>
    <scope>NUCLEOTIDE SEQUENCE [LARGE SCALE GENOMIC DNA]</scope>
    <source>
        <strain evidence="5 6">CGMCC 1.10966</strain>
    </source>
</reference>
<dbReference type="InterPro" id="IPR037923">
    <property type="entry name" value="HTH-like"/>
</dbReference>
<protein>
    <submittedName>
        <fullName evidence="5">AraC-like DNA-binding protein</fullName>
    </submittedName>
</protein>
<evidence type="ECO:0000256" key="1">
    <source>
        <dbReference type="ARBA" id="ARBA00023015"/>
    </source>
</evidence>
<proteinExistence type="predicted"/>
<evidence type="ECO:0000313" key="6">
    <source>
        <dbReference type="Proteomes" id="UP000256304"/>
    </source>
</evidence>
<sequence length="308" mass="35766">MSIHQPPSIPWHSLQPSVHYANRLQCLPGFAFGPRVIEEYQFIFVAAGKGTAWIQGERYEAMPGCLFYYGPDTVHHFIADEADPFLLYGLHFSWSGKYRERRGSPLHIRDAKFDPAVDMRKDNRMLVGNEESPHSQSPDSLLIDDVRQLPAQRFEPRFIRLAEAYGMEEREFKQPLLSGMLLELIAEIKRQEEREKSRKPVSPLISSVAKQLAEHARERYNHSWLGEWSAYHPDHIARLFRAELDVTPHDYFMTSKLQLAKELLTHSELTLLAIADELEAGTIHNFTKWFKQHTGMPPGRFRKQSRFI</sequence>
<dbReference type="InterPro" id="IPR003313">
    <property type="entry name" value="AraC-bd"/>
</dbReference>
<comment type="caution">
    <text evidence="5">The sequence shown here is derived from an EMBL/GenBank/DDBJ whole genome shotgun (WGS) entry which is preliminary data.</text>
</comment>
<dbReference type="GO" id="GO:0003700">
    <property type="term" value="F:DNA-binding transcription factor activity"/>
    <property type="evidence" value="ECO:0007669"/>
    <property type="project" value="InterPro"/>
</dbReference>
<dbReference type="SUPFAM" id="SSF51215">
    <property type="entry name" value="Regulatory protein AraC"/>
    <property type="match status" value="1"/>
</dbReference>
<feature type="domain" description="HTH araC/xylS-type" evidence="4">
    <location>
        <begin position="206"/>
        <end position="304"/>
    </location>
</feature>